<name>A0A402ADZ7_9CHLR</name>
<gene>
    <name evidence="2" type="ORF">KDK_11140</name>
</gene>
<keyword evidence="1" id="KW-1133">Transmembrane helix</keyword>
<evidence type="ECO:0000313" key="3">
    <source>
        <dbReference type="Proteomes" id="UP000287188"/>
    </source>
</evidence>
<dbReference type="Proteomes" id="UP000287188">
    <property type="component" value="Unassembled WGS sequence"/>
</dbReference>
<keyword evidence="3" id="KW-1185">Reference proteome</keyword>
<keyword evidence="1" id="KW-0472">Membrane</keyword>
<keyword evidence="1" id="KW-0812">Transmembrane</keyword>
<evidence type="ECO:0000256" key="1">
    <source>
        <dbReference type="SAM" id="Phobius"/>
    </source>
</evidence>
<sequence length="59" mass="6763">MFGFSWSEFAIIYGAALFGVVCVTPYTLELGRDTLRKAQERMRRPLWVLGLLQGRRTPS</sequence>
<protein>
    <submittedName>
        <fullName evidence="2">Uncharacterized protein</fullName>
    </submittedName>
</protein>
<evidence type="ECO:0000313" key="2">
    <source>
        <dbReference type="EMBL" id="GCE17314.1"/>
    </source>
</evidence>
<organism evidence="2 3">
    <name type="scientific">Dictyobacter kobayashii</name>
    <dbReference type="NCBI Taxonomy" id="2014872"/>
    <lineage>
        <taxon>Bacteria</taxon>
        <taxon>Bacillati</taxon>
        <taxon>Chloroflexota</taxon>
        <taxon>Ktedonobacteria</taxon>
        <taxon>Ktedonobacterales</taxon>
        <taxon>Dictyobacteraceae</taxon>
        <taxon>Dictyobacter</taxon>
    </lineage>
</organism>
<feature type="transmembrane region" description="Helical" evidence="1">
    <location>
        <begin position="6"/>
        <end position="28"/>
    </location>
</feature>
<reference evidence="3" key="1">
    <citation type="submission" date="2018-12" db="EMBL/GenBank/DDBJ databases">
        <title>Tengunoibacter tsumagoiensis gen. nov., sp. nov., Dictyobacter kobayashii sp. nov., D. alpinus sp. nov., and D. joshuensis sp. nov. and description of Dictyobacteraceae fam. nov. within the order Ktedonobacterales isolated from Tengu-no-mugimeshi.</title>
        <authorList>
            <person name="Wang C.M."/>
            <person name="Zheng Y."/>
            <person name="Sakai Y."/>
            <person name="Toyoda A."/>
            <person name="Minakuchi Y."/>
            <person name="Abe K."/>
            <person name="Yokota A."/>
            <person name="Yabe S."/>
        </authorList>
    </citation>
    <scope>NUCLEOTIDE SEQUENCE [LARGE SCALE GENOMIC DNA]</scope>
    <source>
        <strain evidence="3">Uno11</strain>
    </source>
</reference>
<dbReference type="EMBL" id="BIFS01000001">
    <property type="protein sequence ID" value="GCE17314.1"/>
    <property type="molecule type" value="Genomic_DNA"/>
</dbReference>
<accession>A0A402ADZ7</accession>
<proteinExistence type="predicted"/>
<comment type="caution">
    <text evidence="2">The sequence shown here is derived from an EMBL/GenBank/DDBJ whole genome shotgun (WGS) entry which is preliminary data.</text>
</comment>
<dbReference type="AlphaFoldDB" id="A0A402ADZ7"/>